<dbReference type="Proteomes" id="UP001296776">
    <property type="component" value="Unassembled WGS sequence"/>
</dbReference>
<feature type="domain" description="Ice-binding protein C-terminal" evidence="1">
    <location>
        <begin position="236"/>
        <end position="259"/>
    </location>
</feature>
<evidence type="ECO:0000259" key="1">
    <source>
        <dbReference type="Pfam" id="PF07589"/>
    </source>
</evidence>
<keyword evidence="3" id="KW-1185">Reference proteome</keyword>
<dbReference type="AlphaFoldDB" id="A0AAJ0U753"/>
<gene>
    <name evidence="2" type="ORF">CKO40_18985</name>
</gene>
<reference evidence="2" key="2">
    <citation type="journal article" date="2020" name="Microorganisms">
        <title>Osmotic Adaptation and Compatible Solute Biosynthesis of Phototrophic Bacteria as Revealed from Genome Analyses.</title>
        <authorList>
            <person name="Imhoff J.F."/>
            <person name="Rahn T."/>
            <person name="Kunzel S."/>
            <person name="Keller A."/>
            <person name="Neulinger S.C."/>
        </authorList>
    </citation>
    <scope>NUCLEOTIDE SEQUENCE</scope>
    <source>
        <strain evidence="2">DSM 11080</strain>
    </source>
</reference>
<evidence type="ECO:0000313" key="2">
    <source>
        <dbReference type="EMBL" id="MBK1706575.1"/>
    </source>
</evidence>
<dbReference type="InterPro" id="IPR013424">
    <property type="entry name" value="Ice-binding_C"/>
</dbReference>
<sequence length="262" mass="29242">MILRLDSVTDLLIFKPLYFLFFTFGTDCAKLNALTPTDKEQYVTHRFCLAAALAALGAWPLHAFASPIVFEDLIDYWSADGSYYGEHQAPNHQWDSVSITGESVIFRNAPLAYTHDINDDVDLTSGYRVTEAFLELDFTNDTNDDYISFFGIILWDNREFTRVGFDGSNWRDVGEVDTGDYTLVLDIDWLNDDGLLDVAIEAYNYGWLGKATAWLDHSRLSGTAVLRASPGLATTSIPEPGTLALLGAGLLGIGAYYRRHRV</sequence>
<evidence type="ECO:0000313" key="3">
    <source>
        <dbReference type="Proteomes" id="UP001296776"/>
    </source>
</evidence>
<name>A0AAJ0U753_9GAMM</name>
<dbReference type="NCBIfam" id="TIGR02595">
    <property type="entry name" value="PEP_CTERM"/>
    <property type="match status" value="1"/>
</dbReference>
<comment type="caution">
    <text evidence="2">The sequence shown here is derived from an EMBL/GenBank/DDBJ whole genome shotgun (WGS) entry which is preliminary data.</text>
</comment>
<dbReference type="Pfam" id="PF07589">
    <property type="entry name" value="PEP-CTERM"/>
    <property type="match status" value="1"/>
</dbReference>
<organism evidence="2 3">
    <name type="scientific">Halochromatium glycolicum</name>
    <dbReference type="NCBI Taxonomy" id="85075"/>
    <lineage>
        <taxon>Bacteria</taxon>
        <taxon>Pseudomonadati</taxon>
        <taxon>Pseudomonadota</taxon>
        <taxon>Gammaproteobacteria</taxon>
        <taxon>Chromatiales</taxon>
        <taxon>Chromatiaceae</taxon>
        <taxon>Halochromatium</taxon>
    </lineage>
</organism>
<reference evidence="2" key="1">
    <citation type="submission" date="2017-08" db="EMBL/GenBank/DDBJ databases">
        <authorList>
            <person name="Imhoff J.F."/>
            <person name="Rahn T."/>
            <person name="Kuenzel S."/>
            <person name="Neulinger S.C."/>
        </authorList>
    </citation>
    <scope>NUCLEOTIDE SEQUENCE</scope>
    <source>
        <strain evidence="2">DSM 11080</strain>
    </source>
</reference>
<proteinExistence type="predicted"/>
<protein>
    <recommendedName>
        <fullName evidence="1">Ice-binding protein C-terminal domain-containing protein</fullName>
    </recommendedName>
</protein>
<dbReference type="EMBL" id="NRSJ01000045">
    <property type="protein sequence ID" value="MBK1706575.1"/>
    <property type="molecule type" value="Genomic_DNA"/>
</dbReference>
<accession>A0AAJ0U753</accession>